<dbReference type="Proteomes" id="UP001363622">
    <property type="component" value="Unassembled WGS sequence"/>
</dbReference>
<evidence type="ECO:0000256" key="5">
    <source>
        <dbReference type="ARBA" id="ARBA00093637"/>
    </source>
</evidence>
<feature type="region of interest" description="Disordered" evidence="6">
    <location>
        <begin position="626"/>
        <end position="705"/>
    </location>
</feature>
<feature type="compositionally biased region" description="Acidic residues" evidence="6">
    <location>
        <begin position="627"/>
        <end position="640"/>
    </location>
</feature>
<comment type="caution">
    <text evidence="8">The sequence shown here is derived from an EMBL/GenBank/DDBJ whole genome shotgun (WGS) entry which is preliminary data.</text>
</comment>
<keyword evidence="9" id="KW-1185">Reference proteome</keyword>
<protein>
    <recommendedName>
        <fullName evidence="5">Iron-sulfur cluster assembly factor IBA57 homolog, mitochondrial</fullName>
    </recommendedName>
</protein>
<dbReference type="InterPro" id="IPR027266">
    <property type="entry name" value="TrmE/GcvT-like"/>
</dbReference>
<accession>A0ABR1KJT7</accession>
<evidence type="ECO:0000256" key="6">
    <source>
        <dbReference type="SAM" id="MobiDB-lite"/>
    </source>
</evidence>
<dbReference type="Pfam" id="PF25455">
    <property type="entry name" value="Beta-barrel_CAF17_C"/>
    <property type="match status" value="1"/>
</dbReference>
<dbReference type="NCBIfam" id="TIGR03317">
    <property type="entry name" value="ygfZ_signature"/>
    <property type="match status" value="1"/>
</dbReference>
<evidence type="ECO:0000256" key="2">
    <source>
        <dbReference type="ARBA" id="ARBA00022946"/>
    </source>
</evidence>
<evidence type="ECO:0000313" key="8">
    <source>
        <dbReference type="EMBL" id="KAK7516358.1"/>
    </source>
</evidence>
<dbReference type="Gene3D" id="3.30.1360.120">
    <property type="entry name" value="Probable tRNA modification gtpase trme, domain 1"/>
    <property type="match status" value="1"/>
</dbReference>
<feature type="region of interest" description="Disordered" evidence="6">
    <location>
        <begin position="54"/>
        <end position="91"/>
    </location>
</feature>
<keyword evidence="3" id="KW-0496">Mitochondrion</keyword>
<dbReference type="InterPro" id="IPR057460">
    <property type="entry name" value="CAF17_C"/>
</dbReference>
<dbReference type="SUPFAM" id="SSF103025">
    <property type="entry name" value="Folate-binding domain"/>
    <property type="match status" value="1"/>
</dbReference>
<dbReference type="PANTHER" id="PTHR22602:SF0">
    <property type="entry name" value="TRANSFERASE CAF17, MITOCHONDRIAL-RELATED"/>
    <property type="match status" value="1"/>
</dbReference>
<gene>
    <name evidence="8" type="ORF">IWZ03DRAFT_377862</name>
</gene>
<feature type="compositionally biased region" description="Basic and acidic residues" evidence="6">
    <location>
        <begin position="641"/>
        <end position="660"/>
    </location>
</feature>
<evidence type="ECO:0000256" key="1">
    <source>
        <dbReference type="ARBA" id="ARBA00004305"/>
    </source>
</evidence>
<evidence type="ECO:0000313" key="9">
    <source>
        <dbReference type="Proteomes" id="UP001363622"/>
    </source>
</evidence>
<comment type="similarity">
    <text evidence="4">Belongs to the GcvT family. CAF17/IBA57 subfamily.</text>
</comment>
<feature type="compositionally biased region" description="Basic and acidic residues" evidence="6">
    <location>
        <begin position="683"/>
        <end position="694"/>
    </location>
</feature>
<dbReference type="InterPro" id="IPR017703">
    <property type="entry name" value="YgfZ/GCV_T_CS"/>
</dbReference>
<evidence type="ECO:0000256" key="3">
    <source>
        <dbReference type="ARBA" id="ARBA00023128"/>
    </source>
</evidence>
<evidence type="ECO:0000256" key="4">
    <source>
        <dbReference type="ARBA" id="ARBA00093447"/>
    </source>
</evidence>
<evidence type="ECO:0000259" key="7">
    <source>
        <dbReference type="Pfam" id="PF25455"/>
    </source>
</evidence>
<name>A0ABR1KJT7_9PEZI</name>
<feature type="compositionally biased region" description="Low complexity" evidence="6">
    <location>
        <begin position="54"/>
        <end position="69"/>
    </location>
</feature>
<dbReference type="EMBL" id="JBBPHU010000006">
    <property type="protein sequence ID" value="KAK7516358.1"/>
    <property type="molecule type" value="Genomic_DNA"/>
</dbReference>
<proteinExistence type="inferred from homology"/>
<organism evidence="8 9">
    <name type="scientific">Phyllosticta citriasiana</name>
    <dbReference type="NCBI Taxonomy" id="595635"/>
    <lineage>
        <taxon>Eukaryota</taxon>
        <taxon>Fungi</taxon>
        <taxon>Dikarya</taxon>
        <taxon>Ascomycota</taxon>
        <taxon>Pezizomycotina</taxon>
        <taxon>Dothideomycetes</taxon>
        <taxon>Dothideomycetes incertae sedis</taxon>
        <taxon>Botryosphaeriales</taxon>
        <taxon>Phyllostictaceae</taxon>
        <taxon>Phyllosticta</taxon>
    </lineage>
</organism>
<comment type="subcellular location">
    <subcellularLocation>
        <location evidence="1">Mitochondrion matrix</location>
    </subcellularLocation>
</comment>
<dbReference type="InterPro" id="IPR045179">
    <property type="entry name" value="YgfZ/GcvT"/>
</dbReference>
<reference evidence="8 9" key="1">
    <citation type="submission" date="2024-04" db="EMBL/GenBank/DDBJ databases">
        <title>Phyllosticta paracitricarpa is synonymous to the EU quarantine fungus P. citricarpa based on phylogenomic analyses.</title>
        <authorList>
            <consortium name="Lawrence Berkeley National Laboratory"/>
            <person name="Van Ingen-Buijs V.A."/>
            <person name="Van Westerhoven A.C."/>
            <person name="Haridas S."/>
            <person name="Skiadas P."/>
            <person name="Martin F."/>
            <person name="Groenewald J.Z."/>
            <person name="Crous P.W."/>
            <person name="Seidl M.F."/>
        </authorList>
    </citation>
    <scope>NUCLEOTIDE SEQUENCE [LARGE SCALE GENOMIC DNA]</scope>
    <source>
        <strain evidence="8 9">CBS 123371</strain>
    </source>
</reference>
<dbReference type="PANTHER" id="PTHR22602">
    <property type="entry name" value="TRANSFERASE CAF17, MITOCHONDRIAL-RELATED"/>
    <property type="match status" value="1"/>
</dbReference>
<feature type="domain" description="CAF17 C-terminal" evidence="7">
    <location>
        <begin position="452"/>
        <end position="479"/>
    </location>
</feature>
<keyword evidence="2" id="KW-0809">Transit peptide</keyword>
<sequence length="705" mass="79532">MPMRLRPAGVRSPNATSLRAPSRLFTLSAARPLAPRRSSAAFIALPTRSIRSFATTTTTTNETVTSDTSEQTSKQNGSIHHEPPTAPVPAGIAPLPHRTIVCVSGEMAAPFLNGLATNKVPSWLNQVDKGMQGLYTGILNAQGRVMFDCFMYPTTVLNKDGERVRAMYIEVDKHIGTKLMFNLKRYRLRTRVNLEYARDRGVFAAWGPGFGEQKDGNVTQTHLPKPGELITFNDPRIPGFGTRYVVPLTDEYKASSAWTGPPNTTDWELPEQLQSIEALKSLPRVSTDHYHIRRYLAGLPEGPQEVLCDDSLPLECNMDLMRGIDFQKGCYVGQELTIRTKHTGVVRKRVLPVRLYNLDANNLAAAKVPSKLELVKEEDGFWGAHEIGALRKRSVSGIRPAAALFTEAPEGPKPISAAEAEAKDDDEDAGEEVLDAKLAAKEAAKAVRQYRRQNRAVGTFLNGIGNIGLALCRLDALTDVRVAGWEQQQSELGRSYAPNEKFGIRWKKSDNDSETEEAAAGIKAFVPAWHRERMEEEESARAEERRRRRAAVEAGRRLVEQGELVGETRTTHKRRHLRSKAKQAMQRVLRGEEVLEDRSVWDTIDETAEEREARLRREQEEQRIFEEMEEEEGDADDYEVGVDKGITHRLNKEQLKELRKERRRNLKAKRELEPKHLIRKEKARRDREKEENSKGRKGGWLKGDE</sequence>